<dbReference type="EMBL" id="GAKP01007216">
    <property type="protein sequence ID" value="JAC51736.1"/>
    <property type="molecule type" value="Transcribed_RNA"/>
</dbReference>
<keyword evidence="1" id="KW-0175">Coiled coil</keyword>
<name>A0A034W862_BACDO</name>
<organism evidence="3">
    <name type="scientific">Bactrocera dorsalis</name>
    <name type="common">Oriental fruit fly</name>
    <name type="synonym">Dacus dorsalis</name>
    <dbReference type="NCBI Taxonomy" id="27457"/>
    <lineage>
        <taxon>Eukaryota</taxon>
        <taxon>Metazoa</taxon>
        <taxon>Ecdysozoa</taxon>
        <taxon>Arthropoda</taxon>
        <taxon>Hexapoda</taxon>
        <taxon>Insecta</taxon>
        <taxon>Pterygota</taxon>
        <taxon>Neoptera</taxon>
        <taxon>Endopterygota</taxon>
        <taxon>Diptera</taxon>
        <taxon>Brachycera</taxon>
        <taxon>Muscomorpha</taxon>
        <taxon>Tephritoidea</taxon>
        <taxon>Tephritidae</taxon>
        <taxon>Bactrocera</taxon>
        <taxon>Bactrocera</taxon>
    </lineage>
</organism>
<feature type="compositionally biased region" description="Basic residues" evidence="2">
    <location>
        <begin position="379"/>
        <end position="393"/>
    </location>
</feature>
<reference evidence="3" key="1">
    <citation type="journal article" date="2014" name="BMC Genomics">
        <title>Characterizing the developmental transcriptome of the oriental fruit fly, Bactrocera dorsalis (Diptera: Tephritidae) through comparative genomic analysis with Drosophila melanogaster utilizing modENCODE datasets.</title>
        <authorList>
            <person name="Geib S.M."/>
            <person name="Calla B."/>
            <person name="Hall B."/>
            <person name="Hou S."/>
            <person name="Manoukis N.C."/>
        </authorList>
    </citation>
    <scope>NUCLEOTIDE SEQUENCE</scope>
    <source>
        <strain evidence="3">Punador</strain>
    </source>
</reference>
<evidence type="ECO:0000256" key="2">
    <source>
        <dbReference type="SAM" id="MobiDB-lite"/>
    </source>
</evidence>
<feature type="region of interest" description="Disordered" evidence="2">
    <location>
        <begin position="293"/>
        <end position="417"/>
    </location>
</feature>
<proteinExistence type="predicted"/>
<feature type="compositionally biased region" description="Basic residues" evidence="2">
    <location>
        <begin position="354"/>
        <end position="366"/>
    </location>
</feature>
<protein>
    <submittedName>
        <fullName evidence="3">Uncharacterized protein</fullName>
    </submittedName>
</protein>
<feature type="compositionally biased region" description="Basic residues" evidence="2">
    <location>
        <begin position="324"/>
        <end position="341"/>
    </location>
</feature>
<feature type="coiled-coil region" evidence="1">
    <location>
        <begin position="72"/>
        <end position="141"/>
    </location>
</feature>
<accession>A0A034W862</accession>
<feature type="compositionally biased region" description="Polar residues" evidence="2">
    <location>
        <begin position="399"/>
        <end position="415"/>
    </location>
</feature>
<dbReference type="AlphaFoldDB" id="A0A034W862"/>
<sequence length="601" mass="69763">MRYQPWKQSLHLRTLRTPNKFNKFFGANSTFARFYNATKQQSLETRIRQLERSKTHASINRIIKRRKEERDKKEKVNAFIELSRQYDELRAEQKHLERQIKNRTTVLMKAVYRHKQSTKRLGELERTLATYSEQLKQAVSNDVLRAAVEHSLNGEITQVNSNKLQILRRMGGSEPSTDIYSELMPEIVKKYTAMRKFARRWMHKANIKRRHTTGLDIATIIKKQRMSWEPTVRLRETVAMQNIVPTMTNEQYEREIALKSHSATSVFQEISSNRNEQKITDSLKSELPPLEAVVASEESSKLTKRRKILKSKQSATSDIDESAKRRRTGKRKGRARRRSSRKSQQSVTSDGPKKGQRKRKGRRKSIKSLDSGGQDMKQSRRGHSVRKGRKRQSKEKSKASQISQEPESRAGTMQSVVDEKSVKENLLLEMNLQQQSVPVQMKKASVNEKTALDKFRRKSVEFDKSQSDTNCQFHALEEYWGVPLRTDCTLDKLERLNSILDELIVEEEKKPSPPLKHMLSSRNVVRKPSKREMRDLEKLLVLLKECKKCQKKQEKAKAAERDFAVLCKKEHDDAIKNAAGLPDYFPEDSDFSVMCSCNSVS</sequence>
<dbReference type="OrthoDB" id="10470870at2759"/>
<evidence type="ECO:0000256" key="1">
    <source>
        <dbReference type="SAM" id="Coils"/>
    </source>
</evidence>
<evidence type="ECO:0000313" key="3">
    <source>
        <dbReference type="EMBL" id="JAC51736.1"/>
    </source>
</evidence>